<feature type="transmembrane region" description="Helical" evidence="8">
    <location>
        <begin position="199"/>
        <end position="217"/>
    </location>
</feature>
<dbReference type="GO" id="GO:0019722">
    <property type="term" value="P:calcium-mediated signaling"/>
    <property type="evidence" value="ECO:0007669"/>
    <property type="project" value="EnsemblFungi"/>
</dbReference>
<feature type="transmembrane region" description="Helical" evidence="8">
    <location>
        <begin position="327"/>
        <end position="350"/>
    </location>
</feature>
<name>J7R3G7_HUIN7</name>
<dbReference type="AlphaFoldDB" id="J7R3G7"/>
<evidence type="ECO:0000256" key="8">
    <source>
        <dbReference type="SAM" id="Phobius"/>
    </source>
</evidence>
<dbReference type="HOGENOM" id="CLU_019266_1_1_1"/>
<accession>J7R3G7</accession>
<feature type="domain" description="Phosphatidic acid phosphatase type 2/haloperoxidase" evidence="9">
    <location>
        <begin position="120"/>
        <end position="242"/>
    </location>
</feature>
<dbReference type="GeneID" id="34525055"/>
<feature type="transmembrane region" description="Helical" evidence="8">
    <location>
        <begin position="91"/>
        <end position="117"/>
    </location>
</feature>
<dbReference type="PANTHER" id="PTHR14969:SF28">
    <property type="entry name" value="DIHYDROSPHINGOSINE 1-PHOSPHATE PHOSPHATASE LCB3-RELATED"/>
    <property type="match status" value="1"/>
</dbReference>
<dbReference type="Gene3D" id="1.20.144.10">
    <property type="entry name" value="Phosphatidic acid phosphatase type 2/haloperoxidase"/>
    <property type="match status" value="1"/>
</dbReference>
<reference evidence="11" key="2">
    <citation type="submission" date="2012-08" db="EMBL/GenBank/DDBJ databases">
        <title>Genome sequence of Kazachstania naganishii.</title>
        <authorList>
            <person name="Gordon J.L."/>
            <person name="Armisen D."/>
            <person name="Proux-Wera E."/>
            <person name="OhEigeartaigh S.S."/>
            <person name="Byrne K.P."/>
            <person name="Wolfe K.H."/>
        </authorList>
    </citation>
    <scope>NUCLEOTIDE SEQUENCE [LARGE SCALE GENOMIC DNA]</scope>
    <source>
        <strain evidence="11">ATCC MYA-139 / BCRC 22969 / CBS 8797 / CCRC 22969 / KCTC 17520 / NBRC 10181 / NCYC 3082</strain>
    </source>
</reference>
<dbReference type="PANTHER" id="PTHR14969">
    <property type="entry name" value="SPHINGOSINE-1-PHOSPHATE PHOSPHOHYDROLASE"/>
    <property type="match status" value="1"/>
</dbReference>
<keyword evidence="6 8" id="KW-0472">Membrane</keyword>
<dbReference type="EMBL" id="HE978316">
    <property type="protein sequence ID" value="CCK69375.1"/>
    <property type="molecule type" value="Genomic_DNA"/>
</dbReference>
<reference evidence="10 11" key="1">
    <citation type="journal article" date="2011" name="Proc. Natl. Acad. Sci. U.S.A.">
        <title>Evolutionary erosion of yeast sex chromosomes by mating-type switching accidents.</title>
        <authorList>
            <person name="Gordon J.L."/>
            <person name="Armisen D."/>
            <person name="Proux-Wera E."/>
            <person name="Oheigeartaigh S.S."/>
            <person name="Byrne K.P."/>
            <person name="Wolfe K.H."/>
        </authorList>
    </citation>
    <scope>NUCLEOTIDE SEQUENCE [LARGE SCALE GENOMIC DNA]</scope>
    <source>
        <strain evidence="11">ATCC MYA-139 / BCRC 22969 / CBS 8797 / CCRC 22969 / KCTC 17520 / NBRC 10181 / NCYC 3082</strain>
    </source>
</reference>
<dbReference type="OMA" id="FATRCYL"/>
<proteinExistence type="inferred from homology"/>
<evidence type="ECO:0000256" key="2">
    <source>
        <dbReference type="ARBA" id="ARBA00022692"/>
    </source>
</evidence>
<keyword evidence="11" id="KW-1185">Reference proteome</keyword>
<feature type="transmembrane region" description="Helical" evidence="8">
    <location>
        <begin position="287"/>
        <end position="307"/>
    </location>
</feature>
<dbReference type="KEGG" id="kng:KNAG_0C02640"/>
<dbReference type="GO" id="GO:0006629">
    <property type="term" value="P:lipid metabolic process"/>
    <property type="evidence" value="ECO:0007669"/>
    <property type="project" value="UniProtKB-ARBA"/>
</dbReference>
<evidence type="ECO:0000256" key="3">
    <source>
        <dbReference type="ARBA" id="ARBA00022801"/>
    </source>
</evidence>
<feature type="transmembrane region" description="Helical" evidence="8">
    <location>
        <begin position="224"/>
        <end position="244"/>
    </location>
</feature>
<dbReference type="Pfam" id="PF01569">
    <property type="entry name" value="PAP2"/>
    <property type="match status" value="1"/>
</dbReference>
<evidence type="ECO:0000259" key="9">
    <source>
        <dbReference type="SMART" id="SM00014"/>
    </source>
</evidence>
<evidence type="ECO:0000313" key="11">
    <source>
        <dbReference type="Proteomes" id="UP000006310"/>
    </source>
</evidence>
<dbReference type="Proteomes" id="UP000006310">
    <property type="component" value="Chromosome 3"/>
</dbReference>
<evidence type="ECO:0000256" key="7">
    <source>
        <dbReference type="ARBA" id="ARBA00038324"/>
    </source>
</evidence>
<feature type="transmembrane region" description="Helical" evidence="8">
    <location>
        <begin position="164"/>
        <end position="187"/>
    </location>
</feature>
<comment type="similarity">
    <text evidence="7">Belongs to the type 2 lipid phosphate phosphatase family.</text>
</comment>
<evidence type="ECO:0000256" key="4">
    <source>
        <dbReference type="ARBA" id="ARBA00022824"/>
    </source>
</evidence>
<evidence type="ECO:0000256" key="6">
    <source>
        <dbReference type="ARBA" id="ARBA00023136"/>
    </source>
</evidence>
<dbReference type="GO" id="GO:0005789">
    <property type="term" value="C:endoplasmic reticulum membrane"/>
    <property type="evidence" value="ECO:0007669"/>
    <property type="project" value="UniProtKB-SubCell"/>
</dbReference>
<evidence type="ECO:0000256" key="1">
    <source>
        <dbReference type="ARBA" id="ARBA00004477"/>
    </source>
</evidence>
<dbReference type="InterPro" id="IPR000326">
    <property type="entry name" value="PAP2/HPO"/>
</dbReference>
<organism evidence="10 11">
    <name type="scientific">Huiozyma naganishii (strain ATCC MYA-139 / BCRC 22969 / CBS 8797 / KCTC 17520 / NBRC 10181 / NCYC 3082 / Yp74L-3)</name>
    <name type="common">Yeast</name>
    <name type="synonym">Kazachstania naganishii</name>
    <dbReference type="NCBI Taxonomy" id="1071383"/>
    <lineage>
        <taxon>Eukaryota</taxon>
        <taxon>Fungi</taxon>
        <taxon>Dikarya</taxon>
        <taxon>Ascomycota</taxon>
        <taxon>Saccharomycotina</taxon>
        <taxon>Saccharomycetes</taxon>
        <taxon>Saccharomycetales</taxon>
        <taxon>Saccharomycetaceae</taxon>
        <taxon>Huiozyma</taxon>
    </lineage>
</organism>
<keyword evidence="5 8" id="KW-1133">Transmembrane helix</keyword>
<comment type="subcellular location">
    <subcellularLocation>
        <location evidence="1">Endoplasmic reticulum membrane</location>
        <topology evidence="1">Multi-pass membrane protein</topology>
    </subcellularLocation>
</comment>
<protein>
    <recommendedName>
        <fullName evidence="9">Phosphatidic acid phosphatase type 2/haloperoxidase domain-containing protein</fullName>
    </recommendedName>
</protein>
<evidence type="ECO:0000256" key="5">
    <source>
        <dbReference type="ARBA" id="ARBA00022989"/>
    </source>
</evidence>
<dbReference type="CDD" id="cd03388">
    <property type="entry name" value="PAP2_SPPase1"/>
    <property type="match status" value="1"/>
</dbReference>
<sequence length="427" mass="48693">MTASQSEIITENDYGVAPIRVTRPRSLSDPNDLIEQNCLVDPGNHGPDHFKTKMSKWRFSIRELLVPFTDTQSAYLMRWQTRFRNPGTDILFAYTALLGSHTFYVLCLPLPAWVGFFETTRDMVYIFGYSIYLSGYLKDFLCLPRPKSPPMHRITLSSYTAKEYGAPSSHTANAIGVTLYFLFVIWFQISNDQTLTQKIVYSSIALIYAFILSMGRLYCGMHGVLDLVIGVLVGVLCFAVRMALKSYFRLFNSGKYWWYPILSIGWGLSLLLFHVRPIDECPCFDDSVAFVGVICGIECCDWFIKYFGLTMVYSFTSASARVLLARLLIGFPLLVIWKYIVGKPLCYWFVLKVLRMRDDRGERLSRLSKELRKRESQSECLLFCGVSTIDIVARFFIYGGIPMAVMLLSPAPIGWIGEKLGIQPINN</sequence>
<dbReference type="OrthoDB" id="301434at2759"/>
<feature type="transmembrane region" description="Helical" evidence="8">
    <location>
        <begin position="256"/>
        <end position="275"/>
    </location>
</feature>
<dbReference type="RefSeq" id="XP_022463621.1">
    <property type="nucleotide sequence ID" value="XM_022606979.1"/>
</dbReference>
<gene>
    <name evidence="10" type="primary">KNAG0C02640</name>
    <name evidence="10" type="ordered locus">KNAG_0C02640</name>
</gene>
<keyword evidence="2 8" id="KW-0812">Transmembrane</keyword>
<keyword evidence="3" id="KW-0378">Hydrolase</keyword>
<dbReference type="STRING" id="1071383.J7R3G7"/>
<dbReference type="InterPro" id="IPR036938">
    <property type="entry name" value="PAP2/HPO_sf"/>
</dbReference>
<evidence type="ECO:0000313" key="10">
    <source>
        <dbReference type="EMBL" id="CCK69375.1"/>
    </source>
</evidence>
<dbReference type="SMART" id="SM00014">
    <property type="entry name" value="acidPPc"/>
    <property type="match status" value="1"/>
</dbReference>
<dbReference type="SUPFAM" id="SSF48317">
    <property type="entry name" value="Acid phosphatase/Vanadium-dependent haloperoxidase"/>
    <property type="match status" value="1"/>
</dbReference>
<dbReference type="GO" id="GO:0042392">
    <property type="term" value="F:sphingosine-1-phosphate phosphatase activity"/>
    <property type="evidence" value="ECO:0007669"/>
    <property type="project" value="EnsemblFungi"/>
</dbReference>
<dbReference type="eggNOG" id="KOG2822">
    <property type="taxonomic scope" value="Eukaryota"/>
</dbReference>
<keyword evidence="4" id="KW-0256">Endoplasmic reticulum</keyword>